<dbReference type="EMBL" id="JADCUA010000045">
    <property type="protein sequence ID" value="KAH9828938.1"/>
    <property type="molecule type" value="Genomic_DNA"/>
</dbReference>
<sequence>MSAEPRKHIAFVLDASQHRTDVTHVSLSCGSGWLQYAMQSTIADKFLTDPKLKGYIYDSVKDGKSRNLLYAGKRGEYKMVFICEDMLWAYRLEMHARAELTMLLWEPFRKFIMDDYGARPKTLKKVLAHQGFDMVLHNGSQLTHDCYDDLLWGPRNSAQKDEYIRRLAALNEVFPVWPPVKDVVSSGRVFDVMQYLQDSPNVMAGIRQPRTTMYTSSKSGNQFYYKRDGSIHGIHVMRGRDNPGDIIEQDIQETGGRWQWVEQERVLPLSNAGQIRVFMSQGYLTHVIHTTRVGSKLKGTTVKAVLPPSEIRLPQSDPNTASNLSTGAYVGIFEREGGSVDLRAQSMDDLIDKCNLIILCLAGRSGDGGACLKSCTRVDFGLINDEWGGLTWCITGVKWGCGIELYASVDPDHTVVFIDNVLDSLIGRA</sequence>
<dbReference type="GeneID" id="72008932"/>
<organism evidence="1 2">
    <name type="scientific">Rhodofomes roseus</name>
    <dbReference type="NCBI Taxonomy" id="34475"/>
    <lineage>
        <taxon>Eukaryota</taxon>
        <taxon>Fungi</taxon>
        <taxon>Dikarya</taxon>
        <taxon>Basidiomycota</taxon>
        <taxon>Agaricomycotina</taxon>
        <taxon>Agaricomycetes</taxon>
        <taxon>Polyporales</taxon>
        <taxon>Rhodofomes</taxon>
    </lineage>
</organism>
<comment type="caution">
    <text evidence="1">The sequence shown here is derived from an EMBL/GenBank/DDBJ whole genome shotgun (WGS) entry which is preliminary data.</text>
</comment>
<accession>A0ABQ8JXK8</accession>
<evidence type="ECO:0000313" key="1">
    <source>
        <dbReference type="EMBL" id="KAH9828938.1"/>
    </source>
</evidence>
<gene>
    <name evidence="1" type="ORF">C8Q71DRAFT_863618</name>
</gene>
<keyword evidence="2" id="KW-1185">Reference proteome</keyword>
<dbReference type="RefSeq" id="XP_047772489.1">
    <property type="nucleotide sequence ID" value="XM_047928200.1"/>
</dbReference>
<evidence type="ECO:0000313" key="2">
    <source>
        <dbReference type="Proteomes" id="UP000814176"/>
    </source>
</evidence>
<dbReference type="Proteomes" id="UP000814176">
    <property type="component" value="Unassembled WGS sequence"/>
</dbReference>
<name>A0ABQ8JXK8_9APHY</name>
<proteinExistence type="predicted"/>
<reference evidence="1 2" key="1">
    <citation type="journal article" date="2021" name="Environ. Microbiol.">
        <title>Gene family expansions and transcriptome signatures uncover fungal adaptations to wood decay.</title>
        <authorList>
            <person name="Hage H."/>
            <person name="Miyauchi S."/>
            <person name="Viragh M."/>
            <person name="Drula E."/>
            <person name="Min B."/>
            <person name="Chaduli D."/>
            <person name="Navarro D."/>
            <person name="Favel A."/>
            <person name="Norest M."/>
            <person name="Lesage-Meessen L."/>
            <person name="Balint B."/>
            <person name="Merenyi Z."/>
            <person name="de Eugenio L."/>
            <person name="Morin E."/>
            <person name="Martinez A.T."/>
            <person name="Baldrian P."/>
            <person name="Stursova M."/>
            <person name="Martinez M.J."/>
            <person name="Novotny C."/>
            <person name="Magnuson J.K."/>
            <person name="Spatafora J.W."/>
            <person name="Maurice S."/>
            <person name="Pangilinan J."/>
            <person name="Andreopoulos W."/>
            <person name="LaButti K."/>
            <person name="Hundley H."/>
            <person name="Na H."/>
            <person name="Kuo A."/>
            <person name="Barry K."/>
            <person name="Lipzen A."/>
            <person name="Henrissat B."/>
            <person name="Riley R."/>
            <person name="Ahrendt S."/>
            <person name="Nagy L.G."/>
            <person name="Grigoriev I.V."/>
            <person name="Martin F."/>
            <person name="Rosso M.N."/>
        </authorList>
    </citation>
    <scope>NUCLEOTIDE SEQUENCE [LARGE SCALE GENOMIC DNA]</scope>
    <source>
        <strain evidence="1 2">CIRM-BRFM 1785</strain>
    </source>
</reference>
<protein>
    <submittedName>
        <fullName evidence="1">Uncharacterized protein</fullName>
    </submittedName>
</protein>